<evidence type="ECO:0000259" key="1">
    <source>
        <dbReference type="Pfam" id="PF04230"/>
    </source>
</evidence>
<dbReference type="AlphaFoldDB" id="A0AA96DK61"/>
<proteinExistence type="predicted"/>
<dbReference type="Pfam" id="PF04230">
    <property type="entry name" value="PS_pyruv_trans"/>
    <property type="match status" value="1"/>
</dbReference>
<name>A0AA96DK61_9BACT</name>
<dbReference type="InterPro" id="IPR007345">
    <property type="entry name" value="Polysacch_pyruvyl_Trfase"/>
</dbReference>
<feature type="domain" description="Polysaccharide pyruvyl transferase" evidence="1">
    <location>
        <begin position="16"/>
        <end position="338"/>
    </location>
</feature>
<accession>A0AA96DK61</accession>
<dbReference type="EMBL" id="CP134854">
    <property type="protein sequence ID" value="WNL29767.1"/>
    <property type="molecule type" value="Genomic_DNA"/>
</dbReference>
<protein>
    <submittedName>
        <fullName evidence="2">Polysaccharide pyruvyl transferase family protein</fullName>
    </submittedName>
</protein>
<gene>
    <name evidence="2" type="ORF">RMQ68_10440</name>
</gene>
<reference evidence="2" key="1">
    <citation type="submission" date="2023-09" db="EMBL/GenBank/DDBJ databases">
        <title>Arcobacter tbilisiensis sp. nov. isolated from chicken meat in Tbilisi, Georgia.</title>
        <authorList>
            <person name="Matthias R."/>
            <person name="Zautner A.E."/>
        </authorList>
    </citation>
    <scope>NUCLEOTIDE SEQUENCE</scope>
    <source>
        <strain evidence="2">LEO 52</strain>
    </source>
</reference>
<dbReference type="PANTHER" id="PTHR36836">
    <property type="entry name" value="COLANIC ACID BIOSYNTHESIS PROTEIN WCAK"/>
    <property type="match status" value="1"/>
</dbReference>
<sequence length="410" mass="47549">MKKVLIAGASTYGVGNMGDDAMLYNLTSNLHKMCDCKITFLARHPDIEYDKLFDISSIKNYEFDTRDQSIGKFFYGFNFSDNKEHLKKIREAIIESDLIIIGGNSFMEIFPNQFMRGVTFYSTLLAIFAILFDKPYVLYGVAGHKIKEEYTIAMAKFLCENASLVTVREKFFKDVLTEIGCRNDNIYVCGDPAYGVMKGDKQKGVEILKKELIPYTNNLNIGIAFRHMYWIWDDNQYIEYAKKLAKVCDFLITKYNVNIIFIANCNYLRANPIQDDRIVADKIISYMNNKNKAFNIKNTLNLAETISIYPLMDFVITNRRHSSIFSAVNNIPFLAMSSGHPWQFLPFMEDLGIDDYCVDFIENSESDILNLFDKIYCDKEKFLLRIEKKVSFLRKNSSEHINLMKERDLI</sequence>
<organism evidence="2">
    <name type="scientific">Arcobacter sp. AZ-2023</name>
    <dbReference type="NCBI Taxonomy" id="3074453"/>
    <lineage>
        <taxon>Bacteria</taxon>
        <taxon>Pseudomonadati</taxon>
        <taxon>Campylobacterota</taxon>
        <taxon>Epsilonproteobacteria</taxon>
        <taxon>Campylobacterales</taxon>
        <taxon>Arcobacteraceae</taxon>
        <taxon>Arcobacter</taxon>
    </lineage>
</organism>
<keyword evidence="2" id="KW-0808">Transferase</keyword>
<dbReference type="PANTHER" id="PTHR36836:SF1">
    <property type="entry name" value="COLANIC ACID BIOSYNTHESIS PROTEIN WCAK"/>
    <property type="match status" value="1"/>
</dbReference>
<dbReference type="GO" id="GO:0016740">
    <property type="term" value="F:transferase activity"/>
    <property type="evidence" value="ECO:0007669"/>
    <property type="project" value="UniProtKB-KW"/>
</dbReference>
<evidence type="ECO:0000313" key="2">
    <source>
        <dbReference type="EMBL" id="WNL29767.1"/>
    </source>
</evidence>